<organism evidence="2 3">
    <name type="scientific">Batillaria attramentaria</name>
    <dbReference type="NCBI Taxonomy" id="370345"/>
    <lineage>
        <taxon>Eukaryota</taxon>
        <taxon>Metazoa</taxon>
        <taxon>Spiralia</taxon>
        <taxon>Lophotrochozoa</taxon>
        <taxon>Mollusca</taxon>
        <taxon>Gastropoda</taxon>
        <taxon>Caenogastropoda</taxon>
        <taxon>Sorbeoconcha</taxon>
        <taxon>Cerithioidea</taxon>
        <taxon>Batillariidae</taxon>
        <taxon>Batillaria</taxon>
    </lineage>
</organism>
<reference evidence="2 3" key="1">
    <citation type="journal article" date="2023" name="Sci. Data">
        <title>Genome assembly of the Korean intertidal mud-creeper Batillaria attramentaria.</title>
        <authorList>
            <person name="Patra A.K."/>
            <person name="Ho P.T."/>
            <person name="Jun S."/>
            <person name="Lee S.J."/>
            <person name="Kim Y."/>
            <person name="Won Y.J."/>
        </authorList>
    </citation>
    <scope>NUCLEOTIDE SEQUENCE [LARGE SCALE GENOMIC DNA]</scope>
    <source>
        <strain evidence="2">Wonlab-2016</strain>
    </source>
</reference>
<feature type="compositionally biased region" description="Pro residues" evidence="1">
    <location>
        <begin position="185"/>
        <end position="194"/>
    </location>
</feature>
<comment type="caution">
    <text evidence="2">The sequence shown here is derived from an EMBL/GenBank/DDBJ whole genome shotgun (WGS) entry which is preliminary data.</text>
</comment>
<keyword evidence="3" id="KW-1185">Reference proteome</keyword>
<feature type="compositionally biased region" description="Gly residues" evidence="1">
    <location>
        <begin position="145"/>
        <end position="159"/>
    </location>
</feature>
<proteinExistence type="predicted"/>
<dbReference type="AlphaFoldDB" id="A0ABD0KE75"/>
<dbReference type="Proteomes" id="UP001519460">
    <property type="component" value="Unassembled WGS sequence"/>
</dbReference>
<feature type="compositionally biased region" description="Basic residues" evidence="1">
    <location>
        <begin position="373"/>
        <end position="382"/>
    </location>
</feature>
<feature type="compositionally biased region" description="Basic and acidic residues" evidence="1">
    <location>
        <begin position="311"/>
        <end position="332"/>
    </location>
</feature>
<feature type="region of interest" description="Disordered" evidence="1">
    <location>
        <begin position="31"/>
        <end position="66"/>
    </location>
</feature>
<accession>A0ABD0KE75</accession>
<evidence type="ECO:0000313" key="3">
    <source>
        <dbReference type="Proteomes" id="UP001519460"/>
    </source>
</evidence>
<gene>
    <name evidence="2" type="ORF">BaRGS_00023396</name>
</gene>
<feature type="region of interest" description="Disordered" evidence="1">
    <location>
        <begin position="125"/>
        <end position="382"/>
    </location>
</feature>
<feature type="compositionally biased region" description="Low complexity" evidence="1">
    <location>
        <begin position="198"/>
        <end position="221"/>
    </location>
</feature>
<evidence type="ECO:0000256" key="1">
    <source>
        <dbReference type="SAM" id="MobiDB-lite"/>
    </source>
</evidence>
<dbReference type="EMBL" id="JACVVK020000196">
    <property type="protein sequence ID" value="KAK7485297.1"/>
    <property type="molecule type" value="Genomic_DNA"/>
</dbReference>
<name>A0ABD0KE75_9CAEN</name>
<sequence length="382" mass="40357">MFQAKCSRMVGNYNNTLHLIVSVPESVTKVQHRNSRASNIFSAPLQPSSSPSPTHRGHRRSKSREDMLMAEIDDLYGYVRDGGAPPKSKFQYDSDEESYWEEPAYEPLDEFRARLKAIEAGQTVSFPPQYKPADPGQLKGLVAEGDGGPGGAAGGGGDGASVEGNYGVMATGPPDESSSSTATPEDPPPLPPRPSEMASAAAAVETSPATTTTATSTTSSSRQSFPVALVQSSAGRRVSAPLPFPTTSQQSTTPTSPTQPTDTTPTGPPPTVPPRRVSRSDSVPTSDSFPTDSAAARPPPAQRLQQSKSTGDVKSDWKERLRMFNNMGDKEGSSSTSSGSAPGNKGSNRLARDFKDSDISSRAKTSSGSSGNARKRMQTLYL</sequence>
<evidence type="ECO:0000313" key="2">
    <source>
        <dbReference type="EMBL" id="KAK7485297.1"/>
    </source>
</evidence>
<feature type="compositionally biased region" description="Basic and acidic residues" evidence="1">
    <location>
        <begin position="350"/>
        <end position="361"/>
    </location>
</feature>
<feature type="compositionally biased region" description="Low complexity" evidence="1">
    <location>
        <begin position="245"/>
        <end position="265"/>
    </location>
</feature>
<protein>
    <submittedName>
        <fullName evidence="2">Uncharacterized protein</fullName>
    </submittedName>
</protein>